<reference evidence="2" key="1">
    <citation type="journal article" date="2014" name="Int. J. Syst. Evol. Microbiol.">
        <title>Complete genome sequence of Corynebacterium casei LMG S-19264T (=DSM 44701T), isolated from a smear-ripened cheese.</title>
        <authorList>
            <consortium name="US DOE Joint Genome Institute (JGI-PGF)"/>
            <person name="Walter F."/>
            <person name="Albersmeier A."/>
            <person name="Kalinowski J."/>
            <person name="Ruckert C."/>
        </authorList>
    </citation>
    <scope>NUCLEOTIDE SEQUENCE</scope>
    <source>
        <strain evidence="2">KCTC 42590</strain>
    </source>
</reference>
<reference evidence="2" key="2">
    <citation type="submission" date="2020-09" db="EMBL/GenBank/DDBJ databases">
        <authorList>
            <person name="Sun Q."/>
            <person name="Kim S."/>
        </authorList>
    </citation>
    <scope>NUCLEOTIDE SEQUENCE</scope>
    <source>
        <strain evidence="2">KCTC 42590</strain>
    </source>
</reference>
<dbReference type="InterPro" id="IPR000157">
    <property type="entry name" value="TIR_dom"/>
</dbReference>
<evidence type="ECO:0000259" key="1">
    <source>
        <dbReference type="PROSITE" id="PS50104"/>
    </source>
</evidence>
<dbReference type="SMART" id="SM00255">
    <property type="entry name" value="TIR"/>
    <property type="match status" value="1"/>
</dbReference>
<proteinExistence type="predicted"/>
<dbReference type="SUPFAM" id="SSF52540">
    <property type="entry name" value="P-loop containing nucleoside triphosphate hydrolases"/>
    <property type="match status" value="1"/>
</dbReference>
<dbReference type="GO" id="GO:0007165">
    <property type="term" value="P:signal transduction"/>
    <property type="evidence" value="ECO:0007669"/>
    <property type="project" value="InterPro"/>
</dbReference>
<dbReference type="AlphaFoldDB" id="A0A919EBM3"/>
<dbReference type="RefSeq" id="WP_191254329.1">
    <property type="nucleotide sequence ID" value="NZ_BNCI01000006.1"/>
</dbReference>
<keyword evidence="3" id="KW-1185">Reference proteome</keyword>
<gene>
    <name evidence="2" type="ORF">GCM10017044_28880</name>
</gene>
<dbReference type="EMBL" id="BNCI01000006">
    <property type="protein sequence ID" value="GHF32103.1"/>
    <property type="molecule type" value="Genomic_DNA"/>
</dbReference>
<sequence>MKCFLSHSSLDKNHYVSKVAEKLSPNIEYDEMTFEEGKGNFEEIINALNRSDIFVLFLSENSLSSEWVAREISEAKLRLENGALKRIFPIVIDRAITYQDERIPEWIRENYNLRPITKPTLAAKRIKERMIEASWNSHPMLKKRDQIFVGRNKYIDDFEQRIDDFSKAPPLVVFTSGLREIGRKSLLRRALAKANVTRETYEPIRIDLNRDDNIEGFILKLSDLNLSDDIDTSNLLSRTTADKETLCAKLIDDIICSHEILLIDDHYCIVRYDRDIAPWFMNTIEKVEHKQIGLCVATSAKAAKYKYIRDDRLYFIELPELQQAERAGLFKRYCQYLDVELTNQVYENFIPLLKGFPEQVTYAATLIKELGVRGAFQRSHEIVSFSTYKASIFLRQYEDEEPVLAFLRFLASFEFVSLDFTQQIAEEINLPLTDYIDRFVADSVCEPIGGSGQYFRINEVIRDAVVRDRTHMTSEYHSALHKFVKHFARNYSTEEFDVSEYHIAVKQALVMHVNLPESMMIPAHFLQSMRDLYFEKSYKEVVQLADRVMQNSNYYDEHTRQDILYYLCQSLARLKDPRFTSEVQKISGPEHDFLFGFYYRQKRRYDDALVRYRRAMNHVRTEQRARREVVFILVSIEDYEQGLSLAEENYLRYPSNPFIAQAYFQCLLYAPGQEQKQEKLHKILESLEKVGGARGKEIHSSLAAIYEHKFGDKQQAYRNIDEAIREYSDVAYPVLTKLDMAVQDMNRNLISESLSMLSNAGATSGHTTIKAKAQALLAAFDGDQGEANRIVENELSDLSSNAKERLIRRIRSII</sequence>
<feature type="domain" description="TIR" evidence="1">
    <location>
        <begin position="1"/>
        <end position="130"/>
    </location>
</feature>
<dbReference type="Gene3D" id="1.25.40.10">
    <property type="entry name" value="Tetratricopeptide repeat domain"/>
    <property type="match status" value="1"/>
</dbReference>
<dbReference type="Pfam" id="PF13676">
    <property type="entry name" value="TIR_2"/>
    <property type="match status" value="1"/>
</dbReference>
<dbReference type="InterPro" id="IPR035897">
    <property type="entry name" value="Toll_tir_struct_dom_sf"/>
</dbReference>
<evidence type="ECO:0000313" key="3">
    <source>
        <dbReference type="Proteomes" id="UP000630923"/>
    </source>
</evidence>
<dbReference type="Gene3D" id="3.40.50.10140">
    <property type="entry name" value="Toll/interleukin-1 receptor homology (TIR) domain"/>
    <property type="match status" value="1"/>
</dbReference>
<organism evidence="2 3">
    <name type="scientific">Kordiimonas sediminis</name>
    <dbReference type="NCBI Taxonomy" id="1735581"/>
    <lineage>
        <taxon>Bacteria</taxon>
        <taxon>Pseudomonadati</taxon>
        <taxon>Pseudomonadota</taxon>
        <taxon>Alphaproteobacteria</taxon>
        <taxon>Kordiimonadales</taxon>
        <taxon>Kordiimonadaceae</taxon>
        <taxon>Kordiimonas</taxon>
    </lineage>
</organism>
<dbReference type="Proteomes" id="UP000630923">
    <property type="component" value="Unassembled WGS sequence"/>
</dbReference>
<name>A0A919EBM3_9PROT</name>
<dbReference type="InterPro" id="IPR011990">
    <property type="entry name" value="TPR-like_helical_dom_sf"/>
</dbReference>
<dbReference type="PROSITE" id="PS50104">
    <property type="entry name" value="TIR"/>
    <property type="match status" value="1"/>
</dbReference>
<accession>A0A919EBM3</accession>
<protein>
    <recommendedName>
        <fullName evidence="1">TIR domain-containing protein</fullName>
    </recommendedName>
</protein>
<comment type="caution">
    <text evidence="2">The sequence shown here is derived from an EMBL/GenBank/DDBJ whole genome shotgun (WGS) entry which is preliminary data.</text>
</comment>
<dbReference type="SUPFAM" id="SSF52200">
    <property type="entry name" value="Toll/Interleukin receptor TIR domain"/>
    <property type="match status" value="1"/>
</dbReference>
<dbReference type="InterPro" id="IPR027417">
    <property type="entry name" value="P-loop_NTPase"/>
</dbReference>
<evidence type="ECO:0000313" key="2">
    <source>
        <dbReference type="EMBL" id="GHF32103.1"/>
    </source>
</evidence>